<keyword evidence="16" id="KW-1185">Reference proteome</keyword>
<evidence type="ECO:0000256" key="13">
    <source>
        <dbReference type="SAM" id="Phobius"/>
    </source>
</evidence>
<keyword evidence="11" id="KW-0325">Glycoprotein</keyword>
<evidence type="ECO:0000256" key="6">
    <source>
        <dbReference type="ARBA" id="ARBA00022837"/>
    </source>
</evidence>
<dbReference type="OrthoDB" id="193091at2759"/>
<evidence type="ECO:0000256" key="12">
    <source>
        <dbReference type="ARBA" id="ARBA00023303"/>
    </source>
</evidence>
<evidence type="ECO:0000256" key="9">
    <source>
        <dbReference type="ARBA" id="ARBA00023065"/>
    </source>
</evidence>
<accession>A0A0V0QVK9</accession>
<evidence type="ECO:0000256" key="7">
    <source>
        <dbReference type="ARBA" id="ARBA00022882"/>
    </source>
</evidence>
<dbReference type="PANTHER" id="PTHR45628:SF7">
    <property type="entry name" value="VOLTAGE-DEPENDENT CALCIUM CHANNEL TYPE A SUBUNIT ALPHA-1"/>
    <property type="match status" value="1"/>
</dbReference>
<evidence type="ECO:0000256" key="11">
    <source>
        <dbReference type="ARBA" id="ARBA00023180"/>
    </source>
</evidence>
<dbReference type="GO" id="GO:0008331">
    <property type="term" value="F:high voltage-gated calcium channel activity"/>
    <property type="evidence" value="ECO:0007669"/>
    <property type="project" value="TreeGrafter"/>
</dbReference>
<keyword evidence="9" id="KW-0406">Ion transport</keyword>
<dbReference type="Proteomes" id="UP000054937">
    <property type="component" value="Unassembled WGS sequence"/>
</dbReference>
<keyword evidence="6" id="KW-0106">Calcium</keyword>
<evidence type="ECO:0000256" key="5">
    <source>
        <dbReference type="ARBA" id="ARBA00022692"/>
    </source>
</evidence>
<keyword evidence="7" id="KW-0851">Voltage-gated channel</keyword>
<keyword evidence="5 13" id="KW-0812">Transmembrane</keyword>
<comment type="subcellular location">
    <subcellularLocation>
        <location evidence="1">Membrane</location>
        <topology evidence="1">Multi-pass membrane protein</topology>
    </subcellularLocation>
</comment>
<sequence>MVSKSIQLGKEYDNVNINNVSWDIELVCNIFFAMEMVMDITVQGFIFGQGTYLKDMWGWVNGSSVVISLVLYIPGIKGTNAYTYLQVIKMLRPMRLIYVFPVLKRSLESLVRTLPEVGKQFLNLFIIMVFYGILGLHMFMGALEYRCRLTEEPPTDGSDWQVDENQPYLCGNYECSENTYCKAPFNFDESFNNNERYIGNFNFGKRNWVVIYYIFEIILIQKKN</sequence>
<name>A0A0V0QVK9_PSEPJ</name>
<evidence type="ECO:0000313" key="15">
    <source>
        <dbReference type="EMBL" id="KRX06409.1"/>
    </source>
</evidence>
<evidence type="ECO:0000256" key="3">
    <source>
        <dbReference type="ARBA" id="ARBA00022568"/>
    </source>
</evidence>
<dbReference type="AlphaFoldDB" id="A0A0V0QVK9"/>
<evidence type="ECO:0000256" key="2">
    <source>
        <dbReference type="ARBA" id="ARBA00022448"/>
    </source>
</evidence>
<keyword evidence="12" id="KW-0407">Ion channel</keyword>
<dbReference type="PANTHER" id="PTHR45628">
    <property type="entry name" value="VOLTAGE-DEPENDENT CALCIUM CHANNEL TYPE A SUBUNIT ALPHA-1"/>
    <property type="match status" value="1"/>
</dbReference>
<evidence type="ECO:0000256" key="10">
    <source>
        <dbReference type="ARBA" id="ARBA00023136"/>
    </source>
</evidence>
<keyword evidence="10 13" id="KW-0472">Membrane</keyword>
<organism evidence="15 16">
    <name type="scientific">Pseudocohnilembus persalinus</name>
    <name type="common">Ciliate</name>
    <dbReference type="NCBI Taxonomy" id="266149"/>
    <lineage>
        <taxon>Eukaryota</taxon>
        <taxon>Sar</taxon>
        <taxon>Alveolata</taxon>
        <taxon>Ciliophora</taxon>
        <taxon>Intramacronucleata</taxon>
        <taxon>Oligohymenophorea</taxon>
        <taxon>Scuticociliatia</taxon>
        <taxon>Philasterida</taxon>
        <taxon>Pseudocohnilembidae</taxon>
        <taxon>Pseudocohnilembus</taxon>
    </lineage>
</organism>
<reference evidence="15 16" key="1">
    <citation type="journal article" date="2015" name="Sci. Rep.">
        <title>Genome of the facultative scuticociliatosis pathogen Pseudocohnilembus persalinus provides insight into its virulence through horizontal gene transfer.</title>
        <authorList>
            <person name="Xiong J."/>
            <person name="Wang G."/>
            <person name="Cheng J."/>
            <person name="Tian M."/>
            <person name="Pan X."/>
            <person name="Warren A."/>
            <person name="Jiang C."/>
            <person name="Yuan D."/>
            <person name="Miao W."/>
        </authorList>
    </citation>
    <scope>NUCLEOTIDE SEQUENCE [LARGE SCALE GENOMIC DNA]</scope>
    <source>
        <strain evidence="15">36N120E</strain>
    </source>
</reference>
<evidence type="ECO:0000256" key="8">
    <source>
        <dbReference type="ARBA" id="ARBA00022989"/>
    </source>
</evidence>
<dbReference type="EMBL" id="LDAU01000096">
    <property type="protein sequence ID" value="KRX06409.1"/>
    <property type="molecule type" value="Genomic_DNA"/>
</dbReference>
<feature type="transmembrane region" description="Helical" evidence="13">
    <location>
        <begin position="121"/>
        <end position="143"/>
    </location>
</feature>
<feature type="transmembrane region" description="Helical" evidence="13">
    <location>
        <begin position="56"/>
        <end position="75"/>
    </location>
</feature>
<evidence type="ECO:0000313" key="16">
    <source>
        <dbReference type="Proteomes" id="UP000054937"/>
    </source>
</evidence>
<dbReference type="InterPro" id="IPR050599">
    <property type="entry name" value="VDCC_alpha-1_subunit"/>
</dbReference>
<comment type="caution">
    <text evidence="15">The sequence shown here is derived from an EMBL/GenBank/DDBJ whole genome shotgun (WGS) entry which is preliminary data.</text>
</comment>
<feature type="domain" description="Ion transport" evidence="14">
    <location>
        <begin position="23"/>
        <end position="172"/>
    </location>
</feature>
<protein>
    <recommendedName>
        <fullName evidence="14">Ion transport domain-containing protein</fullName>
    </recommendedName>
</protein>
<evidence type="ECO:0000256" key="4">
    <source>
        <dbReference type="ARBA" id="ARBA00022673"/>
    </source>
</evidence>
<dbReference type="SUPFAM" id="SSF81324">
    <property type="entry name" value="Voltage-gated potassium channels"/>
    <property type="match status" value="1"/>
</dbReference>
<dbReference type="Pfam" id="PF00520">
    <property type="entry name" value="Ion_trans"/>
    <property type="match status" value="1"/>
</dbReference>
<keyword evidence="8 13" id="KW-1133">Transmembrane helix</keyword>
<dbReference type="InterPro" id="IPR005821">
    <property type="entry name" value="Ion_trans_dom"/>
</dbReference>
<dbReference type="GO" id="GO:0005891">
    <property type="term" value="C:voltage-gated calcium channel complex"/>
    <property type="evidence" value="ECO:0007669"/>
    <property type="project" value="TreeGrafter"/>
</dbReference>
<dbReference type="Gene3D" id="1.10.287.70">
    <property type="match status" value="1"/>
</dbReference>
<evidence type="ECO:0000259" key="14">
    <source>
        <dbReference type="Pfam" id="PF00520"/>
    </source>
</evidence>
<keyword evidence="4" id="KW-0107">Calcium channel</keyword>
<dbReference type="InParanoid" id="A0A0V0QVK9"/>
<keyword evidence="2" id="KW-0813">Transport</keyword>
<keyword evidence="3" id="KW-0109">Calcium transport</keyword>
<dbReference type="GO" id="GO:0098703">
    <property type="term" value="P:calcium ion import across plasma membrane"/>
    <property type="evidence" value="ECO:0007669"/>
    <property type="project" value="TreeGrafter"/>
</dbReference>
<gene>
    <name evidence="15" type="ORF">PPERSA_05022</name>
</gene>
<evidence type="ECO:0000256" key="1">
    <source>
        <dbReference type="ARBA" id="ARBA00004141"/>
    </source>
</evidence>
<proteinExistence type="predicted"/>